<feature type="transmembrane region" description="Helical" evidence="13">
    <location>
        <begin position="1052"/>
        <end position="1069"/>
    </location>
</feature>
<dbReference type="InterPro" id="IPR011009">
    <property type="entry name" value="Kinase-like_dom_sf"/>
</dbReference>
<keyword evidence="10 13" id="KW-0472">Membrane</keyword>
<dbReference type="InterPro" id="IPR017441">
    <property type="entry name" value="Protein_kinase_ATP_BS"/>
</dbReference>
<evidence type="ECO:0000256" key="8">
    <source>
        <dbReference type="ARBA" id="ARBA00022840"/>
    </source>
</evidence>
<keyword evidence="3" id="KW-0723">Serine/threonine-protein kinase</keyword>
<dbReference type="PROSITE" id="PS50011">
    <property type="entry name" value="PROTEIN_KINASE_DOM"/>
    <property type="match status" value="1"/>
</dbReference>
<evidence type="ECO:0000256" key="3">
    <source>
        <dbReference type="ARBA" id="ARBA00022527"/>
    </source>
</evidence>
<sequence length="1183" mass="131614">MSRHLAAIVGGAAGAVALVGIVGLLIWYCLFHKRGVSRTSETGSSDPSVQGRHLGVELSLRDARRFQLEELSSATKSFSDRNLIGQGKFGEVYKGLLQDGMLVAIKKRAGTPSQEFIDEACYLTSIQHRNLVTLLGYCQENNQQFLIFEYIPNGSVSIHLYGAGQVSPQKLEFKHRLSIALGAAKGLAHLHSLSPRMVHKDFKTANVLVDENFIAKVADAGLRNFLGRIDIAGPSSQVTADEIFLAPEVREFRRFSEKSDVYSFGVFLLELVSGREAPELPSSDSTENFVEWVQNSQDYSNISSIIDQRLGNTFTAEGMEELIRLTVRCLEPSSERRPAMSYVVMELDRILDKEMSLTTVMGEGTPTVTLGSQLFRAAKKKKKKKKETLFSSKLKVQNKSSTPPTTSSYPTSPQIQTFDLNSFPLPSQGKDMPFSHDPHGFCLHGKCLRKCLNRSCSLFAPENSTDGTPRSDTTQLSPSFNLSREYSLALQTHSFNEMRSRIEDQLQGRVGSGIESGDTSGVVLSQVLHSSRDCVSQALSQTNPKATLTRLVSSYFEDIANLCLSLYQCHSRARTLYSPLTELLEVFPYDQNSINQSHCDWAFDVFLQFDSLDNPFPSPDSNKFSEMRRSFSQLREEIDQRLLKSRSRVSLMQRATNGSAICLVGTVVVGVVVSAVVISTHALAAIVGLLATPFCPVYVPSDLKRKQLANMAQAAQLGAAAEGIFVHNKNLDTIDRLVALLYITVEGDKQLIQFGLEREQWKNPDKNRHKLNTDDPSLRNLGQAAAESVWESQMSDIFIFVSWKVQNSQDYSSISSITDQRLGNTFTAEGNSTDGTPRSSNTQLSPTFNLSREYTLAVQTHSYNEMRSIIEEQLQGRVENVIESGDTSEVVLSQVLHPNRDCVTQALSQTNPKATLTRLVSSYFDVSENITNLCLSLYQCHSRARTLYSPITDLLQVFPYDLNSVNQSQCNWAFDVFLQFDSLDNPFPSPNSNKFNEIRRSFSQLQEQLDHRLLKSRSRVSLMQRATNGSAICLVGAVVGVVVSAVVISTHALAAIVGLVATPLCPVYGPSDLKRKQLGNMAQLDAAAKGTFIHNKDLDTIDRLVALLYIAVEGDKQLIRFGLERGREIYPIHEVVKHLRSNHDNFLQYLKELEDQICLCFNAVNKFRAKLLNEIHLHQPSNS</sequence>
<feature type="domain" description="Protein kinase" evidence="14">
    <location>
        <begin position="78"/>
        <end position="351"/>
    </location>
</feature>
<feature type="transmembrane region" description="Helical" evidence="13">
    <location>
        <begin position="682"/>
        <end position="699"/>
    </location>
</feature>
<evidence type="ECO:0000256" key="4">
    <source>
        <dbReference type="ARBA" id="ARBA00022679"/>
    </source>
</evidence>
<feature type="compositionally biased region" description="Polar residues" evidence="12">
    <location>
        <begin position="389"/>
        <end position="399"/>
    </location>
</feature>
<evidence type="ECO:0000256" key="9">
    <source>
        <dbReference type="ARBA" id="ARBA00022989"/>
    </source>
</evidence>
<dbReference type="Proteomes" id="UP000188268">
    <property type="component" value="Unassembled WGS sequence"/>
</dbReference>
<dbReference type="GO" id="GO:0004674">
    <property type="term" value="F:protein serine/threonine kinase activity"/>
    <property type="evidence" value="ECO:0007669"/>
    <property type="project" value="UniProtKB-KW"/>
</dbReference>
<dbReference type="Gene3D" id="1.10.510.10">
    <property type="entry name" value="Transferase(Phosphotransferase) domain 1"/>
    <property type="match status" value="1"/>
</dbReference>
<dbReference type="AlphaFoldDB" id="A0A1R3ISK5"/>
<organism evidence="15 16">
    <name type="scientific">Corchorus capsularis</name>
    <name type="common">Jute</name>
    <dbReference type="NCBI Taxonomy" id="210143"/>
    <lineage>
        <taxon>Eukaryota</taxon>
        <taxon>Viridiplantae</taxon>
        <taxon>Streptophyta</taxon>
        <taxon>Embryophyta</taxon>
        <taxon>Tracheophyta</taxon>
        <taxon>Spermatophyta</taxon>
        <taxon>Magnoliopsida</taxon>
        <taxon>eudicotyledons</taxon>
        <taxon>Gunneridae</taxon>
        <taxon>Pentapetalae</taxon>
        <taxon>rosids</taxon>
        <taxon>malvids</taxon>
        <taxon>Malvales</taxon>
        <taxon>Malvaceae</taxon>
        <taxon>Grewioideae</taxon>
        <taxon>Apeibeae</taxon>
        <taxon>Corchorus</taxon>
    </lineage>
</organism>
<evidence type="ECO:0000313" key="15">
    <source>
        <dbReference type="EMBL" id="OMO85569.1"/>
    </source>
</evidence>
<protein>
    <recommendedName>
        <fullName evidence="14">Protein kinase domain-containing protein</fullName>
    </recommendedName>
</protein>
<feature type="region of interest" description="Disordered" evidence="12">
    <location>
        <begin position="386"/>
        <end position="413"/>
    </location>
</feature>
<dbReference type="Gene3D" id="3.30.200.20">
    <property type="entry name" value="Phosphorylase Kinase, domain 1"/>
    <property type="match status" value="1"/>
</dbReference>
<evidence type="ECO:0000256" key="13">
    <source>
        <dbReference type="SAM" id="Phobius"/>
    </source>
</evidence>
<accession>A0A1R3ISK5</accession>
<keyword evidence="4" id="KW-0808">Transferase</keyword>
<reference evidence="15 16" key="1">
    <citation type="submission" date="2013-09" db="EMBL/GenBank/DDBJ databases">
        <title>Corchorus capsularis genome sequencing.</title>
        <authorList>
            <person name="Alam M."/>
            <person name="Haque M.S."/>
            <person name="Islam M.S."/>
            <person name="Emdad E.M."/>
            <person name="Islam M.M."/>
            <person name="Ahmed B."/>
            <person name="Halim A."/>
            <person name="Hossen Q.M.M."/>
            <person name="Hossain M.Z."/>
            <person name="Ahmed R."/>
            <person name="Khan M.M."/>
            <person name="Islam R."/>
            <person name="Rashid M.M."/>
            <person name="Khan S.A."/>
            <person name="Rahman M.S."/>
            <person name="Alam M."/>
        </authorList>
    </citation>
    <scope>NUCLEOTIDE SEQUENCE [LARGE SCALE GENOMIC DNA]</scope>
    <source>
        <strain evidence="16">cv. CVL-1</strain>
        <tissue evidence="15">Whole seedling</tissue>
    </source>
</reference>
<evidence type="ECO:0000313" key="16">
    <source>
        <dbReference type="Proteomes" id="UP000188268"/>
    </source>
</evidence>
<evidence type="ECO:0000256" key="6">
    <source>
        <dbReference type="ARBA" id="ARBA00022741"/>
    </source>
</evidence>
<feature type="transmembrane region" description="Helical" evidence="13">
    <location>
        <begin position="1026"/>
        <end position="1046"/>
    </location>
</feature>
<dbReference type="InterPro" id="IPR007749">
    <property type="entry name" value="DUF677"/>
</dbReference>
<name>A0A1R3ISK5_COCAP</name>
<dbReference type="InterPro" id="IPR000719">
    <property type="entry name" value="Prot_kinase_dom"/>
</dbReference>
<comment type="similarity">
    <text evidence="2">Belongs to the UPF0496 family.</text>
</comment>
<dbReference type="Gramene" id="OMO85569">
    <property type="protein sequence ID" value="OMO85569"/>
    <property type="gene ID" value="CCACVL1_10095"/>
</dbReference>
<proteinExistence type="inferred from homology"/>
<evidence type="ECO:0000256" key="5">
    <source>
        <dbReference type="ARBA" id="ARBA00022692"/>
    </source>
</evidence>
<keyword evidence="9 13" id="KW-1133">Transmembrane helix</keyword>
<evidence type="ECO:0000256" key="10">
    <source>
        <dbReference type="ARBA" id="ARBA00023136"/>
    </source>
</evidence>
<evidence type="ECO:0000259" key="14">
    <source>
        <dbReference type="PROSITE" id="PS50011"/>
    </source>
</evidence>
<dbReference type="PANTHER" id="PTHR31113">
    <property type="entry name" value="UPF0496 PROTEIN 3-RELATED"/>
    <property type="match status" value="1"/>
</dbReference>
<evidence type="ECO:0000256" key="7">
    <source>
        <dbReference type="ARBA" id="ARBA00022777"/>
    </source>
</evidence>
<gene>
    <name evidence="15" type="ORF">CCACVL1_10095</name>
</gene>
<feature type="transmembrane region" description="Helical" evidence="13">
    <location>
        <begin position="6"/>
        <end position="30"/>
    </location>
</feature>
<keyword evidence="6 11" id="KW-0547">Nucleotide-binding</keyword>
<feature type="binding site" evidence="11">
    <location>
        <position position="107"/>
    </location>
    <ligand>
        <name>ATP</name>
        <dbReference type="ChEBI" id="CHEBI:30616"/>
    </ligand>
</feature>
<dbReference type="Pfam" id="PF07714">
    <property type="entry name" value="PK_Tyr_Ser-Thr"/>
    <property type="match status" value="1"/>
</dbReference>
<dbReference type="FunFam" id="3.30.200.20:FF:000523">
    <property type="entry name" value="Protein kinase superfamily protein"/>
    <property type="match status" value="1"/>
</dbReference>
<dbReference type="GO" id="GO:0016020">
    <property type="term" value="C:membrane"/>
    <property type="evidence" value="ECO:0007669"/>
    <property type="project" value="UniProtKB-SubCell"/>
</dbReference>
<comment type="caution">
    <text evidence="15">The sequence shown here is derived from an EMBL/GenBank/DDBJ whole genome shotgun (WGS) entry which is preliminary data.</text>
</comment>
<evidence type="ECO:0000256" key="12">
    <source>
        <dbReference type="SAM" id="MobiDB-lite"/>
    </source>
</evidence>
<keyword evidence="8 11" id="KW-0067">ATP-binding</keyword>
<keyword evidence="7" id="KW-0418">Kinase</keyword>
<feature type="region of interest" description="Disordered" evidence="12">
    <location>
        <begin position="825"/>
        <end position="845"/>
    </location>
</feature>
<dbReference type="STRING" id="210143.A0A1R3ISK5"/>
<evidence type="ECO:0000256" key="11">
    <source>
        <dbReference type="PROSITE-ProRule" id="PRU10141"/>
    </source>
</evidence>
<feature type="compositionally biased region" description="Low complexity" evidence="12">
    <location>
        <begin position="400"/>
        <end position="413"/>
    </location>
</feature>
<feature type="transmembrane region" description="Helical" evidence="13">
    <location>
        <begin position="655"/>
        <end position="676"/>
    </location>
</feature>
<dbReference type="EMBL" id="AWWV01009583">
    <property type="protein sequence ID" value="OMO85569.1"/>
    <property type="molecule type" value="Genomic_DNA"/>
</dbReference>
<comment type="subcellular location">
    <subcellularLocation>
        <location evidence="1">Membrane</location>
    </subcellularLocation>
</comment>
<dbReference type="PROSITE" id="PS00107">
    <property type="entry name" value="PROTEIN_KINASE_ATP"/>
    <property type="match status" value="1"/>
</dbReference>
<dbReference type="PROSITE" id="PS00108">
    <property type="entry name" value="PROTEIN_KINASE_ST"/>
    <property type="match status" value="1"/>
</dbReference>
<dbReference type="InterPro" id="IPR001245">
    <property type="entry name" value="Ser-Thr/Tyr_kinase_cat_dom"/>
</dbReference>
<dbReference type="PANTHER" id="PTHR31113:SF5">
    <property type="entry name" value="OS04G0405700 PROTEIN"/>
    <property type="match status" value="1"/>
</dbReference>
<evidence type="ECO:0000256" key="1">
    <source>
        <dbReference type="ARBA" id="ARBA00004370"/>
    </source>
</evidence>
<dbReference type="GO" id="GO:0005524">
    <property type="term" value="F:ATP binding"/>
    <property type="evidence" value="ECO:0007669"/>
    <property type="project" value="UniProtKB-UniRule"/>
</dbReference>
<keyword evidence="16" id="KW-1185">Reference proteome</keyword>
<dbReference type="OrthoDB" id="4062651at2759"/>
<dbReference type="SUPFAM" id="SSF56112">
    <property type="entry name" value="Protein kinase-like (PK-like)"/>
    <property type="match status" value="1"/>
</dbReference>
<evidence type="ECO:0000256" key="2">
    <source>
        <dbReference type="ARBA" id="ARBA00009074"/>
    </source>
</evidence>
<keyword evidence="5 13" id="KW-0812">Transmembrane</keyword>
<dbReference type="Pfam" id="PF05055">
    <property type="entry name" value="DUF677"/>
    <property type="match status" value="2"/>
</dbReference>
<dbReference type="FunFam" id="1.10.510.10:FF:000430">
    <property type="entry name" value="Protein kinase superfamily protein"/>
    <property type="match status" value="1"/>
</dbReference>
<dbReference type="InterPro" id="IPR008271">
    <property type="entry name" value="Ser/Thr_kinase_AS"/>
</dbReference>